<evidence type="ECO:0000313" key="4">
    <source>
        <dbReference type="Proteomes" id="UP001183643"/>
    </source>
</evidence>
<comment type="caution">
    <text evidence="3">The sequence shown here is derived from an EMBL/GenBank/DDBJ whole genome shotgun (WGS) entry which is preliminary data.</text>
</comment>
<name>A0AAE4CA77_9ACTN</name>
<keyword evidence="2" id="KW-0560">Oxidoreductase</keyword>
<dbReference type="PRINTS" id="PR00081">
    <property type="entry name" value="GDHRDH"/>
</dbReference>
<dbReference type="Gene3D" id="3.40.50.720">
    <property type="entry name" value="NAD(P)-binding Rossmann-like Domain"/>
    <property type="match status" value="2"/>
</dbReference>
<sequence>MPDEDLAHRTAVVAGAAHPIGRAVVAELAIRGASVIAVDVTSPCEARDRVIGVVAGHRPAEFADRAIAACEVLGATPDILVTCPLPITHAASVHLGLTALVRDGGAVVNVAEAPAAPDAARTAAVALSGLTRLMTERLRARAVRVNGVLAAGLADEDRPAPVLPPTPVGRPGWADEVARCVAFLASPQASYVAAAVLPVDGGLGLMRPEPSGYWHRTTLRTPEPALAH</sequence>
<evidence type="ECO:0000256" key="1">
    <source>
        <dbReference type="ARBA" id="ARBA00006484"/>
    </source>
</evidence>
<reference evidence="3" key="1">
    <citation type="submission" date="2023-07" db="EMBL/GenBank/DDBJ databases">
        <title>Sequencing the genomes of 1000 actinobacteria strains.</title>
        <authorList>
            <person name="Klenk H.-P."/>
        </authorList>
    </citation>
    <scope>NUCLEOTIDE SEQUENCE</scope>
    <source>
        <strain evidence="3">DSM 44707</strain>
    </source>
</reference>
<dbReference type="Proteomes" id="UP001183643">
    <property type="component" value="Unassembled WGS sequence"/>
</dbReference>
<keyword evidence="4" id="KW-1185">Reference proteome</keyword>
<dbReference type="EMBL" id="JAVDYB010000001">
    <property type="protein sequence ID" value="MDR7274350.1"/>
    <property type="molecule type" value="Genomic_DNA"/>
</dbReference>
<evidence type="ECO:0000256" key="2">
    <source>
        <dbReference type="ARBA" id="ARBA00023002"/>
    </source>
</evidence>
<dbReference type="InterPro" id="IPR002347">
    <property type="entry name" value="SDR_fam"/>
</dbReference>
<organism evidence="3 4">
    <name type="scientific">Catenuloplanes atrovinosus</name>
    <dbReference type="NCBI Taxonomy" id="137266"/>
    <lineage>
        <taxon>Bacteria</taxon>
        <taxon>Bacillati</taxon>
        <taxon>Actinomycetota</taxon>
        <taxon>Actinomycetes</taxon>
        <taxon>Micromonosporales</taxon>
        <taxon>Micromonosporaceae</taxon>
        <taxon>Catenuloplanes</taxon>
    </lineage>
</organism>
<evidence type="ECO:0000313" key="3">
    <source>
        <dbReference type="EMBL" id="MDR7274350.1"/>
    </source>
</evidence>
<dbReference type="PANTHER" id="PTHR43639">
    <property type="entry name" value="OXIDOREDUCTASE, SHORT-CHAIN DEHYDROGENASE/REDUCTASE FAMILY (AFU_ORTHOLOGUE AFUA_5G02870)"/>
    <property type="match status" value="1"/>
</dbReference>
<dbReference type="InterPro" id="IPR036291">
    <property type="entry name" value="NAD(P)-bd_dom_sf"/>
</dbReference>
<dbReference type="AlphaFoldDB" id="A0AAE4CA77"/>
<dbReference type="Pfam" id="PF13561">
    <property type="entry name" value="adh_short_C2"/>
    <property type="match status" value="1"/>
</dbReference>
<gene>
    <name evidence="3" type="ORF">J2S41_001128</name>
</gene>
<dbReference type="SUPFAM" id="SSF51735">
    <property type="entry name" value="NAD(P)-binding Rossmann-fold domains"/>
    <property type="match status" value="1"/>
</dbReference>
<proteinExistence type="inferred from homology"/>
<protein>
    <submittedName>
        <fullName evidence="3">NAD(P)-dependent dehydrogenase (Short-subunit alcohol dehydrogenase family)</fullName>
    </submittedName>
</protein>
<accession>A0AAE4CA77</accession>
<dbReference type="CDD" id="cd05233">
    <property type="entry name" value="SDR_c"/>
    <property type="match status" value="1"/>
</dbReference>
<dbReference type="GO" id="GO:0016491">
    <property type="term" value="F:oxidoreductase activity"/>
    <property type="evidence" value="ECO:0007669"/>
    <property type="project" value="UniProtKB-KW"/>
</dbReference>
<dbReference type="PANTHER" id="PTHR43639:SF1">
    <property type="entry name" value="SHORT-CHAIN DEHYDROGENASE_REDUCTASE FAMILY PROTEIN"/>
    <property type="match status" value="1"/>
</dbReference>
<comment type="similarity">
    <text evidence="1">Belongs to the short-chain dehydrogenases/reductases (SDR) family.</text>
</comment>
<dbReference type="RefSeq" id="WP_310363939.1">
    <property type="nucleotide sequence ID" value="NZ_JAVDYB010000001.1"/>
</dbReference>